<evidence type="ECO:0000313" key="15">
    <source>
        <dbReference type="Proteomes" id="UP001634007"/>
    </source>
</evidence>
<dbReference type="Gene3D" id="1.10.630.10">
    <property type="entry name" value="Cytochrome P450"/>
    <property type="match status" value="2"/>
</dbReference>
<evidence type="ECO:0000256" key="5">
    <source>
        <dbReference type="ARBA" id="ARBA00022692"/>
    </source>
</evidence>
<evidence type="ECO:0008006" key="16">
    <source>
        <dbReference type="Google" id="ProtNLM"/>
    </source>
</evidence>
<evidence type="ECO:0000256" key="1">
    <source>
        <dbReference type="ARBA" id="ARBA00001971"/>
    </source>
</evidence>
<keyword evidence="10 13" id="KW-0503">Monooxygenase</keyword>
<accession>A0ABD3L9D1</accession>
<gene>
    <name evidence="14" type="ORF">ACJRO7_009637</name>
</gene>
<keyword evidence="8 13" id="KW-0560">Oxidoreductase</keyword>
<dbReference type="EMBL" id="JBJKBG010000002">
    <property type="protein sequence ID" value="KAL3748429.1"/>
    <property type="molecule type" value="Genomic_DNA"/>
</dbReference>
<keyword evidence="7" id="KW-1133">Transmembrane helix</keyword>
<evidence type="ECO:0000256" key="9">
    <source>
        <dbReference type="ARBA" id="ARBA00023004"/>
    </source>
</evidence>
<evidence type="ECO:0000256" key="3">
    <source>
        <dbReference type="ARBA" id="ARBA00010617"/>
    </source>
</evidence>
<feature type="binding site" description="axial binding residue" evidence="12">
    <location>
        <position position="295"/>
    </location>
    <ligand>
        <name>heme</name>
        <dbReference type="ChEBI" id="CHEBI:30413"/>
    </ligand>
    <ligandPart>
        <name>Fe</name>
        <dbReference type="ChEBI" id="CHEBI:18248"/>
    </ligandPart>
</feature>
<dbReference type="GO" id="GO:0016020">
    <property type="term" value="C:membrane"/>
    <property type="evidence" value="ECO:0007669"/>
    <property type="project" value="UniProtKB-SubCell"/>
</dbReference>
<evidence type="ECO:0000256" key="8">
    <source>
        <dbReference type="ARBA" id="ARBA00023002"/>
    </source>
</evidence>
<keyword evidence="11" id="KW-0472">Membrane</keyword>
<comment type="caution">
    <text evidence="14">The sequence shown here is derived from an EMBL/GenBank/DDBJ whole genome shotgun (WGS) entry which is preliminary data.</text>
</comment>
<dbReference type="PANTHER" id="PTHR47944">
    <property type="entry name" value="CYTOCHROME P450 98A9"/>
    <property type="match status" value="1"/>
</dbReference>
<protein>
    <recommendedName>
        <fullName evidence="16">Cytochrome P450</fullName>
    </recommendedName>
</protein>
<comment type="subcellular location">
    <subcellularLocation>
        <location evidence="2">Membrane</location>
        <topology evidence="2">Single-pass membrane protein</topology>
    </subcellularLocation>
</comment>
<dbReference type="SUPFAM" id="SSF48264">
    <property type="entry name" value="Cytochrome P450"/>
    <property type="match status" value="1"/>
</dbReference>
<evidence type="ECO:0000256" key="6">
    <source>
        <dbReference type="ARBA" id="ARBA00022723"/>
    </source>
</evidence>
<dbReference type="Pfam" id="PF00067">
    <property type="entry name" value="p450"/>
    <property type="match status" value="1"/>
</dbReference>
<dbReference type="InterPro" id="IPR036396">
    <property type="entry name" value="Cyt_P450_sf"/>
</dbReference>
<comment type="cofactor">
    <cofactor evidence="1 12">
        <name>heme</name>
        <dbReference type="ChEBI" id="CHEBI:30413"/>
    </cofactor>
</comment>
<keyword evidence="5" id="KW-0812">Transmembrane</keyword>
<evidence type="ECO:0000256" key="12">
    <source>
        <dbReference type="PIRSR" id="PIRSR602401-1"/>
    </source>
</evidence>
<sequence length="356" mass="40422">MKSVSARCFTVWSRLYGPVMSVWLGSHLSIVMCIGQQALWSLQSRSLKMARGLYGPHYVKLTRICVQELFSARRIEALRPIREDEVRNMVESLVIRKCLNSVAYNCISWLVFRKRFMAAGGEATEQGLNFKEIVAERNRRGASPSLFFLEHELRRHVARRDRLVQVIIGEHRPKAVQGHAAKQHFVDALLGMQENYDLNMITAGMDTVAISVEWAMAELIKNPRAQRKANANTKIGHHDIPKGTIVSIDLSAMGRDPDLWQGPLEFWPKRFLKDDVDVKGQDFRLLPFGSGRRVCPAAQLSINLVASMLGQLLHHFSWAGAEEIDMTENAGLVCYMQRPLQAIPTMRRPANLYDRS</sequence>
<proteinExistence type="inferred from homology"/>
<dbReference type="InterPro" id="IPR017972">
    <property type="entry name" value="Cyt_P450_CS"/>
</dbReference>
<dbReference type="Proteomes" id="UP001634007">
    <property type="component" value="Unassembled WGS sequence"/>
</dbReference>
<keyword evidence="15" id="KW-1185">Reference proteome</keyword>
<keyword evidence="9 12" id="KW-0408">Iron</keyword>
<dbReference type="GO" id="GO:0004497">
    <property type="term" value="F:monooxygenase activity"/>
    <property type="evidence" value="ECO:0007669"/>
    <property type="project" value="UniProtKB-KW"/>
</dbReference>
<dbReference type="InterPro" id="IPR001128">
    <property type="entry name" value="Cyt_P450"/>
</dbReference>
<dbReference type="GO" id="GO:0046872">
    <property type="term" value="F:metal ion binding"/>
    <property type="evidence" value="ECO:0007669"/>
    <property type="project" value="UniProtKB-KW"/>
</dbReference>
<dbReference type="PRINTS" id="PR00385">
    <property type="entry name" value="P450"/>
</dbReference>
<dbReference type="PROSITE" id="PS00086">
    <property type="entry name" value="CYTOCHROME_P450"/>
    <property type="match status" value="1"/>
</dbReference>
<organism evidence="14 15">
    <name type="scientific">Eucalyptus globulus</name>
    <name type="common">Tasmanian blue gum</name>
    <dbReference type="NCBI Taxonomy" id="34317"/>
    <lineage>
        <taxon>Eukaryota</taxon>
        <taxon>Viridiplantae</taxon>
        <taxon>Streptophyta</taxon>
        <taxon>Embryophyta</taxon>
        <taxon>Tracheophyta</taxon>
        <taxon>Spermatophyta</taxon>
        <taxon>Magnoliopsida</taxon>
        <taxon>eudicotyledons</taxon>
        <taxon>Gunneridae</taxon>
        <taxon>Pentapetalae</taxon>
        <taxon>rosids</taxon>
        <taxon>malvids</taxon>
        <taxon>Myrtales</taxon>
        <taxon>Myrtaceae</taxon>
        <taxon>Myrtoideae</taxon>
        <taxon>Eucalypteae</taxon>
        <taxon>Eucalyptus</taxon>
    </lineage>
</organism>
<evidence type="ECO:0000256" key="11">
    <source>
        <dbReference type="ARBA" id="ARBA00023136"/>
    </source>
</evidence>
<dbReference type="InterPro" id="IPR002401">
    <property type="entry name" value="Cyt_P450_E_grp-I"/>
</dbReference>
<keyword evidence="4 12" id="KW-0349">Heme</keyword>
<dbReference type="AlphaFoldDB" id="A0ABD3L9D1"/>
<dbReference type="PRINTS" id="PR00463">
    <property type="entry name" value="EP450I"/>
</dbReference>
<keyword evidence="6 12" id="KW-0479">Metal-binding</keyword>
<evidence type="ECO:0000256" key="4">
    <source>
        <dbReference type="ARBA" id="ARBA00022617"/>
    </source>
</evidence>
<evidence type="ECO:0000256" key="7">
    <source>
        <dbReference type="ARBA" id="ARBA00022989"/>
    </source>
</evidence>
<evidence type="ECO:0000256" key="2">
    <source>
        <dbReference type="ARBA" id="ARBA00004167"/>
    </source>
</evidence>
<comment type="similarity">
    <text evidence="3 13">Belongs to the cytochrome P450 family.</text>
</comment>
<reference evidence="14 15" key="1">
    <citation type="submission" date="2024-11" db="EMBL/GenBank/DDBJ databases">
        <title>Chromosome-level genome assembly of Eucalyptus globulus Labill. provides insights into its genome evolution.</title>
        <authorList>
            <person name="Li X."/>
        </authorList>
    </citation>
    <scope>NUCLEOTIDE SEQUENCE [LARGE SCALE GENOMIC DNA]</scope>
    <source>
        <strain evidence="14">CL2024</strain>
        <tissue evidence="14">Fresh tender leaves</tissue>
    </source>
</reference>
<name>A0ABD3L9D1_EUCGL</name>
<dbReference type="PANTHER" id="PTHR47944:SF10">
    <property type="entry name" value="CYTOCHROME P450 98A9"/>
    <property type="match status" value="1"/>
</dbReference>
<evidence type="ECO:0000313" key="14">
    <source>
        <dbReference type="EMBL" id="KAL3748429.1"/>
    </source>
</evidence>
<evidence type="ECO:0000256" key="10">
    <source>
        <dbReference type="ARBA" id="ARBA00023033"/>
    </source>
</evidence>
<evidence type="ECO:0000256" key="13">
    <source>
        <dbReference type="RuleBase" id="RU000461"/>
    </source>
</evidence>